<comment type="caution">
    <text evidence="3">The sequence shown here is derived from an EMBL/GenBank/DDBJ whole genome shotgun (WGS) entry which is preliminary data.</text>
</comment>
<gene>
    <name evidence="3" type="ORF">SZN_01265</name>
</gene>
<feature type="compositionally biased region" description="Pro residues" evidence="1">
    <location>
        <begin position="107"/>
        <end position="119"/>
    </location>
</feature>
<dbReference type="Proteomes" id="UP000004217">
    <property type="component" value="Unassembled WGS sequence"/>
</dbReference>
<proteinExistence type="predicted"/>
<feature type="compositionally biased region" description="Basic and acidic residues" evidence="1">
    <location>
        <begin position="77"/>
        <end position="86"/>
    </location>
</feature>
<dbReference type="EMBL" id="AGBF01000001">
    <property type="protein sequence ID" value="EGX61948.1"/>
    <property type="molecule type" value="Genomic_DNA"/>
</dbReference>
<dbReference type="AlphaFoldDB" id="G2G452"/>
<feature type="region of interest" description="Disordered" evidence="1">
    <location>
        <begin position="76"/>
        <end position="127"/>
    </location>
</feature>
<dbReference type="InterPro" id="IPR056911">
    <property type="entry name" value="Phage_Znf_bind_put"/>
</dbReference>
<sequence>MSGVNRPDAALTQPVPCPALLSELQALLASGILIDRAGTPLGAPCRCGGRVDGYTCPLSLDCPGCAAPAGRRCRRPSGHEAAELHVPRLRAAGALDKVRERDDDPTLPAPWPDPDPSAPIPSEDRTP</sequence>
<organism evidence="3 4">
    <name type="scientific">Streptomyces zinciresistens K42</name>
    <dbReference type="NCBI Taxonomy" id="700597"/>
    <lineage>
        <taxon>Bacteria</taxon>
        <taxon>Bacillati</taxon>
        <taxon>Actinomycetota</taxon>
        <taxon>Actinomycetes</taxon>
        <taxon>Kitasatosporales</taxon>
        <taxon>Streptomycetaceae</taxon>
        <taxon>Streptomyces</taxon>
    </lineage>
</organism>
<dbReference type="Pfam" id="PF24623">
    <property type="entry name" value="Phage_zn_bind_8"/>
    <property type="match status" value="1"/>
</dbReference>
<evidence type="ECO:0000313" key="4">
    <source>
        <dbReference type="Proteomes" id="UP000004217"/>
    </source>
</evidence>
<evidence type="ECO:0000259" key="2">
    <source>
        <dbReference type="Pfam" id="PF24623"/>
    </source>
</evidence>
<evidence type="ECO:0000313" key="3">
    <source>
        <dbReference type="EMBL" id="EGX61948.1"/>
    </source>
</evidence>
<accession>G2G452</accession>
<protein>
    <recommendedName>
        <fullName evidence="2">DNA-binding phage zinc finger domain-containing protein</fullName>
    </recommendedName>
</protein>
<evidence type="ECO:0000256" key="1">
    <source>
        <dbReference type="SAM" id="MobiDB-lite"/>
    </source>
</evidence>
<reference evidence="3 4" key="1">
    <citation type="submission" date="2011-08" db="EMBL/GenBank/DDBJ databases">
        <authorList>
            <person name="Lin Y."/>
            <person name="Hao X."/>
            <person name="Johnstone L."/>
            <person name="Miller S.J."/>
            <person name="Wei G."/>
            <person name="Rensing C."/>
        </authorList>
    </citation>
    <scope>NUCLEOTIDE SEQUENCE [LARGE SCALE GENOMIC DNA]</scope>
    <source>
        <strain evidence="3 4">K42</strain>
    </source>
</reference>
<name>G2G452_9ACTN</name>
<feature type="domain" description="DNA-binding phage zinc finger" evidence="2">
    <location>
        <begin position="57"/>
        <end position="101"/>
    </location>
</feature>
<keyword evidence="4" id="KW-1185">Reference proteome</keyword>
<dbReference type="PATRIC" id="fig|700597.3.peg.237"/>